<dbReference type="SUPFAM" id="SSF48695">
    <property type="entry name" value="Multiheme cytochromes"/>
    <property type="match status" value="1"/>
</dbReference>
<dbReference type="InterPro" id="IPR010177">
    <property type="entry name" value="Paired_CXXCH_1"/>
</dbReference>
<evidence type="ECO:0000313" key="4">
    <source>
        <dbReference type="Proteomes" id="UP000322876"/>
    </source>
</evidence>
<name>A0A5A8F7D4_9BACT</name>
<organism evidence="3 4">
    <name type="scientific">Deferribacter autotrophicus</name>
    <dbReference type="NCBI Taxonomy" id="500465"/>
    <lineage>
        <taxon>Bacteria</taxon>
        <taxon>Pseudomonadati</taxon>
        <taxon>Deferribacterota</taxon>
        <taxon>Deferribacteres</taxon>
        <taxon>Deferribacterales</taxon>
        <taxon>Deferribacteraceae</taxon>
        <taxon>Deferribacter</taxon>
    </lineage>
</organism>
<feature type="domain" description="Doubled CXXCH motif" evidence="2">
    <location>
        <begin position="168"/>
        <end position="203"/>
    </location>
</feature>
<evidence type="ECO:0000256" key="1">
    <source>
        <dbReference type="ARBA" id="ARBA00022729"/>
    </source>
</evidence>
<keyword evidence="4" id="KW-1185">Reference proteome</keyword>
<dbReference type="AlphaFoldDB" id="A0A5A8F7D4"/>
<dbReference type="Pfam" id="PF09699">
    <property type="entry name" value="Paired_CXXCH_1"/>
    <property type="match status" value="3"/>
</dbReference>
<dbReference type="EMBL" id="VFJB01000003">
    <property type="protein sequence ID" value="KAA0258918.1"/>
    <property type="molecule type" value="Genomic_DNA"/>
</dbReference>
<protein>
    <submittedName>
        <fullName evidence="3">Cytochrome C</fullName>
    </submittedName>
</protein>
<evidence type="ECO:0000259" key="2">
    <source>
        <dbReference type="Pfam" id="PF09699"/>
    </source>
</evidence>
<accession>A0A5A8F7D4</accession>
<proteinExistence type="predicted"/>
<gene>
    <name evidence="3" type="ORF">FHQ18_02940</name>
</gene>
<dbReference type="RefSeq" id="WP_149265678.1">
    <property type="nucleotide sequence ID" value="NZ_VFJB01000003.1"/>
</dbReference>
<feature type="domain" description="Doubled CXXCH motif" evidence="2">
    <location>
        <begin position="214"/>
        <end position="253"/>
    </location>
</feature>
<feature type="domain" description="Doubled CXXCH motif" evidence="2">
    <location>
        <begin position="282"/>
        <end position="316"/>
    </location>
</feature>
<dbReference type="InterPro" id="IPR051829">
    <property type="entry name" value="Multiheme_Cytochr_ET"/>
</dbReference>
<dbReference type="Gene3D" id="1.10.1130.10">
    <property type="entry name" value="Flavocytochrome C3, Chain A"/>
    <property type="match status" value="1"/>
</dbReference>
<dbReference type="InterPro" id="IPR036280">
    <property type="entry name" value="Multihaem_cyt_sf"/>
</dbReference>
<comment type="caution">
    <text evidence="3">The sequence shown here is derived from an EMBL/GenBank/DDBJ whole genome shotgun (WGS) entry which is preliminary data.</text>
</comment>
<evidence type="ECO:0000313" key="3">
    <source>
        <dbReference type="EMBL" id="KAA0258918.1"/>
    </source>
</evidence>
<reference evidence="3 4" key="1">
    <citation type="submission" date="2019-06" db="EMBL/GenBank/DDBJ databases">
        <title>Genomic insights into carbon and energy metabolism of Deferribacter autotrophicus revealed new metabolic traits in the phylum Deferribacteres.</title>
        <authorList>
            <person name="Slobodkin A.I."/>
            <person name="Slobodkina G.B."/>
            <person name="Allioux M."/>
            <person name="Alain K."/>
            <person name="Jebbar M."/>
            <person name="Shadrin V."/>
            <person name="Kublanov I.V."/>
            <person name="Toshchakov S.V."/>
            <person name="Bonch-Osmolovskaya E.A."/>
        </authorList>
    </citation>
    <scope>NUCLEOTIDE SEQUENCE [LARGE SCALE GENOMIC DNA]</scope>
    <source>
        <strain evidence="3 4">SL50</strain>
    </source>
</reference>
<dbReference type="PANTHER" id="PTHR35038:SF6">
    <property type="entry name" value="SURFACE LOCALIZED DECAHEME CYTOCHROME C LIPOPROTEIN"/>
    <property type="match status" value="1"/>
</dbReference>
<dbReference type="OrthoDB" id="9783375at2"/>
<dbReference type="Gene3D" id="3.90.10.10">
    <property type="entry name" value="Cytochrome C3"/>
    <property type="match status" value="1"/>
</dbReference>
<sequence>MRKHVDILKKLVIKSLLISLLLIFTCTVYAKDIVIVYPNDGTIVNSDKIHIIGYVNVGKKLDIIIQDRVYKVNSFQKLKTKDGMKYVFMKRVLLNKGENNIRIVFKDIEKKVKVKYVTTTIAYRDKIKRKTYFHMDDNKSLCTSCHSFVEVKDCQICHSNKMNYKYVHGPVAAWQCFQCHDKNNYYSSKQPISSKCLQCHEEFQNSMFNAPYAHGPTVAGYCNICHDPHGSNRKYLLMDDVNNLCLNCHTDKKSGTHVLANFTSASHPTSGKLIPDTNEEISCISCHNPHYGQTRQLFQNNSKDFMSLCISCHKDKV</sequence>
<dbReference type="NCBIfam" id="TIGR01905">
    <property type="entry name" value="paired_CXXCH_1"/>
    <property type="match status" value="2"/>
</dbReference>
<keyword evidence="1" id="KW-0732">Signal</keyword>
<dbReference type="Proteomes" id="UP000322876">
    <property type="component" value="Unassembled WGS sequence"/>
</dbReference>
<dbReference type="GO" id="GO:0016491">
    <property type="term" value="F:oxidoreductase activity"/>
    <property type="evidence" value="ECO:0007669"/>
    <property type="project" value="TreeGrafter"/>
</dbReference>
<dbReference type="PANTHER" id="PTHR35038">
    <property type="entry name" value="DISSIMILATORY SULFITE REDUCTASE SIRA"/>
    <property type="match status" value="1"/>
</dbReference>